<accession>A0AAV2YXA4</accession>
<keyword evidence="2" id="KW-1185">Reference proteome</keyword>
<evidence type="ECO:0000313" key="2">
    <source>
        <dbReference type="Proteomes" id="UP001146120"/>
    </source>
</evidence>
<gene>
    <name evidence="1" type="ORF">N0F65_011714</name>
</gene>
<comment type="caution">
    <text evidence="1">The sequence shown here is derived from an EMBL/GenBank/DDBJ whole genome shotgun (WGS) entry which is preliminary data.</text>
</comment>
<name>A0AAV2YXA4_9STRA</name>
<dbReference type="GO" id="GO:0003676">
    <property type="term" value="F:nucleic acid binding"/>
    <property type="evidence" value="ECO:0007669"/>
    <property type="project" value="InterPro"/>
</dbReference>
<proteinExistence type="predicted"/>
<evidence type="ECO:0008006" key="3">
    <source>
        <dbReference type="Google" id="ProtNLM"/>
    </source>
</evidence>
<protein>
    <recommendedName>
        <fullName evidence="3">Transposase</fullName>
    </recommendedName>
</protein>
<dbReference type="InterPro" id="IPR036397">
    <property type="entry name" value="RNaseH_sf"/>
</dbReference>
<reference evidence="1" key="1">
    <citation type="submission" date="2022-11" db="EMBL/GenBank/DDBJ databases">
        <authorList>
            <person name="Morgan W.R."/>
            <person name="Tartar A."/>
        </authorList>
    </citation>
    <scope>NUCLEOTIDE SEQUENCE</scope>
    <source>
        <strain evidence="1">ARSEF 373</strain>
    </source>
</reference>
<dbReference type="EMBL" id="DAKRPA010000112">
    <property type="protein sequence ID" value="DAZ98246.1"/>
    <property type="molecule type" value="Genomic_DNA"/>
</dbReference>
<dbReference type="Gene3D" id="3.30.420.10">
    <property type="entry name" value="Ribonuclease H-like superfamily/Ribonuclease H"/>
    <property type="match status" value="1"/>
</dbReference>
<evidence type="ECO:0000313" key="1">
    <source>
        <dbReference type="EMBL" id="DAZ98246.1"/>
    </source>
</evidence>
<sequence>MHYTEADWKNVVFIDECNVERFRKCGREWRGQLFTEQILKATFKSQCLSGMVWGYITWEGDGALHI</sequence>
<dbReference type="Proteomes" id="UP001146120">
    <property type="component" value="Unassembled WGS sequence"/>
</dbReference>
<reference evidence="1" key="2">
    <citation type="journal article" date="2023" name="Microbiol Resour">
        <title>Decontamination and Annotation of the Draft Genome Sequence of the Oomycete Lagenidium giganteum ARSEF 373.</title>
        <authorList>
            <person name="Morgan W.R."/>
            <person name="Tartar A."/>
        </authorList>
    </citation>
    <scope>NUCLEOTIDE SEQUENCE</scope>
    <source>
        <strain evidence="1">ARSEF 373</strain>
    </source>
</reference>
<dbReference type="AlphaFoldDB" id="A0AAV2YXA4"/>
<organism evidence="1 2">
    <name type="scientific">Lagenidium giganteum</name>
    <dbReference type="NCBI Taxonomy" id="4803"/>
    <lineage>
        <taxon>Eukaryota</taxon>
        <taxon>Sar</taxon>
        <taxon>Stramenopiles</taxon>
        <taxon>Oomycota</taxon>
        <taxon>Peronosporomycetes</taxon>
        <taxon>Pythiales</taxon>
        <taxon>Pythiaceae</taxon>
    </lineage>
</organism>